<reference evidence="1" key="1">
    <citation type="submission" date="2020-05" db="EMBL/GenBank/DDBJ databases">
        <authorList>
            <person name="Chiriac C."/>
            <person name="Salcher M."/>
            <person name="Ghai R."/>
            <person name="Kavagutti S V."/>
        </authorList>
    </citation>
    <scope>NUCLEOTIDE SEQUENCE</scope>
</reference>
<organism evidence="1">
    <name type="scientific">freshwater metagenome</name>
    <dbReference type="NCBI Taxonomy" id="449393"/>
    <lineage>
        <taxon>unclassified sequences</taxon>
        <taxon>metagenomes</taxon>
        <taxon>ecological metagenomes</taxon>
    </lineage>
</organism>
<dbReference type="AlphaFoldDB" id="A0A6J6YQC3"/>
<dbReference type="EMBL" id="CAFAAL010000112">
    <property type="protein sequence ID" value="CAB4810454.1"/>
    <property type="molecule type" value="Genomic_DNA"/>
</dbReference>
<proteinExistence type="predicted"/>
<evidence type="ECO:0000313" key="1">
    <source>
        <dbReference type="EMBL" id="CAB4810454.1"/>
    </source>
</evidence>
<sequence>MLLHPLSNLDSASIWRDDDRVLGIGADVLLDDRHGGQVVDWSVKETLNLSAVEVNGDHALGSGRFKEIGDETSGNRFTSFSLAVLTGVTVKRTHRSDALGRSALSSINHDQLLHDGVIDRTSVAAEMALHDENVRTTDAFTKSRAHFAVGKFNQIVLTELNT</sequence>
<name>A0A6J6YQC3_9ZZZZ</name>
<protein>
    <submittedName>
        <fullName evidence="1">Unannotated protein</fullName>
    </submittedName>
</protein>
<gene>
    <name evidence="1" type="ORF">UFOPK3004_01205</name>
</gene>
<accession>A0A6J6YQC3</accession>